<evidence type="ECO:0000256" key="4">
    <source>
        <dbReference type="ARBA" id="ARBA00023235"/>
    </source>
</evidence>
<dbReference type="PANTHER" id="PTHR43811">
    <property type="entry name" value="FKBP-TYPE PEPTIDYL-PROLYL CIS-TRANS ISOMERASE FKPA"/>
    <property type="match status" value="1"/>
</dbReference>
<dbReference type="FunFam" id="3.10.50.40:FF:000006">
    <property type="entry name" value="Peptidyl-prolyl cis-trans isomerase"/>
    <property type="match status" value="1"/>
</dbReference>
<proteinExistence type="inferred from homology"/>
<dbReference type="InterPro" id="IPR000774">
    <property type="entry name" value="PPIase_FKBP_N"/>
</dbReference>
<dbReference type="Gene3D" id="3.10.50.40">
    <property type="match status" value="1"/>
</dbReference>
<evidence type="ECO:0000313" key="9">
    <source>
        <dbReference type="EMBL" id="ABZ75144.1"/>
    </source>
</evidence>
<evidence type="ECO:0000256" key="1">
    <source>
        <dbReference type="ARBA" id="ARBA00000971"/>
    </source>
</evidence>
<name>B0TS09_SHEHH</name>
<evidence type="ECO:0000259" key="8">
    <source>
        <dbReference type="PROSITE" id="PS50059"/>
    </source>
</evidence>
<feature type="chain" id="PRO_5002756679" description="Peptidyl-prolyl cis-trans isomerase" evidence="7">
    <location>
        <begin position="29"/>
        <end position="264"/>
    </location>
</feature>
<dbReference type="GO" id="GO:0006457">
    <property type="term" value="P:protein folding"/>
    <property type="evidence" value="ECO:0007669"/>
    <property type="project" value="InterPro"/>
</dbReference>
<evidence type="ECO:0000256" key="6">
    <source>
        <dbReference type="RuleBase" id="RU003915"/>
    </source>
</evidence>
<accession>B0TS09</accession>
<dbReference type="eggNOG" id="COG0545">
    <property type="taxonomic scope" value="Bacteria"/>
</dbReference>
<gene>
    <name evidence="9" type="ordered locus">Shal_0569</name>
</gene>
<dbReference type="InterPro" id="IPR001179">
    <property type="entry name" value="PPIase_FKBP_dom"/>
</dbReference>
<keyword evidence="10" id="KW-1185">Reference proteome</keyword>
<evidence type="ECO:0000256" key="3">
    <source>
        <dbReference type="ARBA" id="ARBA00023110"/>
    </source>
</evidence>
<feature type="domain" description="PPIase FKBP-type" evidence="8">
    <location>
        <begin position="155"/>
        <end position="240"/>
    </location>
</feature>
<sequence>MIIMKKFTKTTLAVVTGFTLCMSANAMAQTELTSEVQKESYSIGASLGKYISGQIYNQTELGAEVNVDLVIEGVVDALKDNPRFSDEEILTYLNQRAEQLNTAREAAEAKLALESLTAGNEYLAENKKKEGVKETASGLQYEVISEGEGRKPDPQDVVTVHYKGSLIDGTEFDSTYERNEPNRFALMSVIEGWQEGIPLMNEGSTYKLSIPAALAYGDKQVGIIPPGSVLVFEVELVKVEAPGQNSHGMGLSGMGMGGMMGGGH</sequence>
<dbReference type="Pfam" id="PF00254">
    <property type="entry name" value="FKBP_C"/>
    <property type="match status" value="1"/>
</dbReference>
<dbReference type="Pfam" id="PF01346">
    <property type="entry name" value="FKBP_N"/>
    <property type="match status" value="1"/>
</dbReference>
<dbReference type="KEGG" id="shl:Shal_0569"/>
<dbReference type="InterPro" id="IPR036944">
    <property type="entry name" value="PPIase_FKBP_N_sf"/>
</dbReference>
<dbReference type="Gene3D" id="1.10.287.460">
    <property type="entry name" value="Peptidyl-prolyl cis-trans isomerase, FKBP-type, N-terminal domain"/>
    <property type="match status" value="1"/>
</dbReference>
<dbReference type="SUPFAM" id="SSF54534">
    <property type="entry name" value="FKBP-like"/>
    <property type="match status" value="1"/>
</dbReference>
<evidence type="ECO:0000256" key="7">
    <source>
        <dbReference type="SAM" id="SignalP"/>
    </source>
</evidence>
<evidence type="ECO:0000256" key="2">
    <source>
        <dbReference type="ARBA" id="ARBA00006577"/>
    </source>
</evidence>
<keyword evidence="3 5" id="KW-0697">Rotamase</keyword>
<dbReference type="GO" id="GO:0003755">
    <property type="term" value="F:peptidyl-prolyl cis-trans isomerase activity"/>
    <property type="evidence" value="ECO:0007669"/>
    <property type="project" value="UniProtKB-UniRule"/>
</dbReference>
<keyword evidence="4 5" id="KW-0413">Isomerase</keyword>
<reference evidence="9" key="1">
    <citation type="submission" date="2008-01" db="EMBL/GenBank/DDBJ databases">
        <title>Complete sequence of Shewanella halifaxensis HAW-EB4.</title>
        <authorList>
            <consortium name="US DOE Joint Genome Institute"/>
            <person name="Copeland A."/>
            <person name="Lucas S."/>
            <person name="Lapidus A."/>
            <person name="Glavina del Rio T."/>
            <person name="Dalin E."/>
            <person name="Tice H."/>
            <person name="Bruce D."/>
            <person name="Goodwin L."/>
            <person name="Pitluck S."/>
            <person name="Sims D."/>
            <person name="Brettin T."/>
            <person name="Detter J.C."/>
            <person name="Han C."/>
            <person name="Kuske C.R."/>
            <person name="Schmutz J."/>
            <person name="Larimer F."/>
            <person name="Land M."/>
            <person name="Hauser L."/>
            <person name="Kyrpides N."/>
            <person name="Kim E."/>
            <person name="Zhao J.-S."/>
            <person name="Richardson P."/>
        </authorList>
    </citation>
    <scope>NUCLEOTIDE SEQUENCE [LARGE SCALE GENOMIC DNA]</scope>
    <source>
        <strain evidence="9">HAW-EB4</strain>
    </source>
</reference>
<keyword evidence="7" id="KW-0732">Signal</keyword>
<comment type="catalytic activity">
    <reaction evidence="1 5 6">
        <text>[protein]-peptidylproline (omega=180) = [protein]-peptidylproline (omega=0)</text>
        <dbReference type="Rhea" id="RHEA:16237"/>
        <dbReference type="Rhea" id="RHEA-COMP:10747"/>
        <dbReference type="Rhea" id="RHEA-COMP:10748"/>
        <dbReference type="ChEBI" id="CHEBI:83833"/>
        <dbReference type="ChEBI" id="CHEBI:83834"/>
        <dbReference type="EC" id="5.2.1.8"/>
    </reaction>
</comment>
<dbReference type="AlphaFoldDB" id="B0TS09"/>
<dbReference type="EMBL" id="CP000931">
    <property type="protein sequence ID" value="ABZ75144.1"/>
    <property type="molecule type" value="Genomic_DNA"/>
</dbReference>
<dbReference type="InterPro" id="IPR046357">
    <property type="entry name" value="PPIase_dom_sf"/>
</dbReference>
<comment type="similarity">
    <text evidence="2 6">Belongs to the FKBP-type PPIase family.</text>
</comment>
<dbReference type="HOGENOM" id="CLU_013615_0_2_6"/>
<evidence type="ECO:0000313" key="10">
    <source>
        <dbReference type="Proteomes" id="UP000001317"/>
    </source>
</evidence>
<organism evidence="9 10">
    <name type="scientific">Shewanella halifaxensis (strain HAW-EB4)</name>
    <dbReference type="NCBI Taxonomy" id="458817"/>
    <lineage>
        <taxon>Bacteria</taxon>
        <taxon>Pseudomonadati</taxon>
        <taxon>Pseudomonadota</taxon>
        <taxon>Gammaproteobacteria</taxon>
        <taxon>Alteromonadales</taxon>
        <taxon>Shewanellaceae</taxon>
        <taxon>Shewanella</taxon>
    </lineage>
</organism>
<feature type="signal peptide" evidence="7">
    <location>
        <begin position="1"/>
        <end position="28"/>
    </location>
</feature>
<dbReference type="PROSITE" id="PS50059">
    <property type="entry name" value="FKBP_PPIASE"/>
    <property type="match status" value="1"/>
</dbReference>
<dbReference type="STRING" id="458817.Shal_0569"/>
<dbReference type="PANTHER" id="PTHR43811:SF19">
    <property type="entry name" value="39 KDA FK506-BINDING NUCLEAR PROTEIN"/>
    <property type="match status" value="1"/>
</dbReference>
<dbReference type="Proteomes" id="UP000001317">
    <property type="component" value="Chromosome"/>
</dbReference>
<protein>
    <recommendedName>
        <fullName evidence="6">Peptidyl-prolyl cis-trans isomerase</fullName>
        <ecNumber evidence="6">5.2.1.8</ecNumber>
    </recommendedName>
</protein>
<dbReference type="EC" id="5.2.1.8" evidence="6"/>
<evidence type="ECO:0000256" key="5">
    <source>
        <dbReference type="PROSITE-ProRule" id="PRU00277"/>
    </source>
</evidence>